<dbReference type="Proteomes" id="UP001207742">
    <property type="component" value="Unassembled WGS sequence"/>
</dbReference>
<proteinExistence type="predicted"/>
<name>A0ABT3IMR4_9BACT</name>
<dbReference type="RefSeq" id="WP_264731432.1">
    <property type="nucleotide sequence ID" value="NZ_JAPDNR010000001.1"/>
</dbReference>
<evidence type="ECO:0000313" key="1">
    <source>
        <dbReference type="EMBL" id="MCW3485249.1"/>
    </source>
</evidence>
<gene>
    <name evidence="1" type="ORF">OL497_15170</name>
</gene>
<keyword evidence="2" id="KW-1185">Reference proteome</keyword>
<comment type="caution">
    <text evidence="1">The sequence shown here is derived from an EMBL/GenBank/DDBJ whole genome shotgun (WGS) entry which is preliminary data.</text>
</comment>
<protein>
    <submittedName>
        <fullName evidence="1">Uncharacterized protein</fullName>
    </submittedName>
</protein>
<evidence type="ECO:0000313" key="2">
    <source>
        <dbReference type="Proteomes" id="UP001207742"/>
    </source>
</evidence>
<organism evidence="1 2">
    <name type="scientific">Chitinophaga nivalis</name>
    <dbReference type="NCBI Taxonomy" id="2991709"/>
    <lineage>
        <taxon>Bacteria</taxon>
        <taxon>Pseudomonadati</taxon>
        <taxon>Bacteroidota</taxon>
        <taxon>Chitinophagia</taxon>
        <taxon>Chitinophagales</taxon>
        <taxon>Chitinophagaceae</taxon>
        <taxon>Chitinophaga</taxon>
    </lineage>
</organism>
<reference evidence="1 2" key="1">
    <citation type="submission" date="2022-10" db="EMBL/GenBank/DDBJ databases">
        <title>Chitinophaga nivalis PC15 sp. nov., isolated from Pyeongchang county, South Korea.</title>
        <authorList>
            <person name="Trinh H.N."/>
        </authorList>
    </citation>
    <scope>NUCLEOTIDE SEQUENCE [LARGE SCALE GENOMIC DNA]</scope>
    <source>
        <strain evidence="1 2">PC14</strain>
    </source>
</reference>
<sequence length="50" mass="5832">MVELSTLPVRFFFMEKITPPPARKTMIPATFYQHQVAVSKHYKPISKIIL</sequence>
<accession>A0ABT3IMR4</accession>
<dbReference type="EMBL" id="JAPDNS010000001">
    <property type="protein sequence ID" value="MCW3485249.1"/>
    <property type="molecule type" value="Genomic_DNA"/>
</dbReference>